<dbReference type="PANTHER" id="PTHR33204:SF18">
    <property type="entry name" value="TRANSCRIPTIONAL REGULATORY PROTEIN"/>
    <property type="match status" value="1"/>
</dbReference>
<dbReference type="InterPro" id="IPR036388">
    <property type="entry name" value="WH-like_DNA-bd_sf"/>
</dbReference>
<dbReference type="SUPFAM" id="SSF46785">
    <property type="entry name" value="Winged helix' DNA-binding domain"/>
    <property type="match status" value="1"/>
</dbReference>
<feature type="domain" description="HTH hxlR-type" evidence="4">
    <location>
        <begin position="10"/>
        <end position="108"/>
    </location>
</feature>
<dbReference type="Gene3D" id="1.10.10.10">
    <property type="entry name" value="Winged helix-like DNA-binding domain superfamily/Winged helix DNA-binding domain"/>
    <property type="match status" value="1"/>
</dbReference>
<evidence type="ECO:0000256" key="1">
    <source>
        <dbReference type="ARBA" id="ARBA00023015"/>
    </source>
</evidence>
<dbReference type="RefSeq" id="WP_343821365.1">
    <property type="nucleotide sequence ID" value="NZ_BAAAFN010000015.1"/>
</dbReference>
<dbReference type="SUPFAM" id="SSF55718">
    <property type="entry name" value="SCP-like"/>
    <property type="match status" value="1"/>
</dbReference>
<comment type="caution">
    <text evidence="5">The sequence shown here is derived from an EMBL/GenBank/DDBJ whole genome shotgun (WGS) entry which is preliminary data.</text>
</comment>
<dbReference type="EMBL" id="BAAAFN010000015">
    <property type="protein sequence ID" value="GAA0232609.1"/>
    <property type="molecule type" value="Genomic_DNA"/>
</dbReference>
<evidence type="ECO:0000313" key="5">
    <source>
        <dbReference type="EMBL" id="GAA0232609.1"/>
    </source>
</evidence>
<keyword evidence="1" id="KW-0805">Transcription regulation</keyword>
<evidence type="ECO:0000313" key="6">
    <source>
        <dbReference type="Proteomes" id="UP001501176"/>
    </source>
</evidence>
<name>A0ABN0TXF1_9BURK</name>
<evidence type="ECO:0000256" key="2">
    <source>
        <dbReference type="ARBA" id="ARBA00023125"/>
    </source>
</evidence>
<accession>A0ABN0TXF1</accession>
<keyword evidence="2" id="KW-0238">DNA-binding</keyword>
<evidence type="ECO:0000256" key="3">
    <source>
        <dbReference type="ARBA" id="ARBA00023163"/>
    </source>
</evidence>
<sequence>MTRDSYQQFCPVAMAAEVLCRRWTLLLLRELLSGSARFNALRRGLPRMSTALLAKRLRELETAGILVRSPVSAEAGVCEYHLTAAGRELRPIVETMGVWGQRWVAAEASLHHLDADLLMWDVRRRIDVSSMPERRSTIQFIFPERPARERCYWLIAEQGQEADLCTFDPGYEVDLYVRADLRTLTEIWLGHTSIARARTAGRLALTGSRQLARTFDAWFALSPFAAVQPPQAQALP</sequence>
<dbReference type="PROSITE" id="PS51118">
    <property type="entry name" value="HTH_HXLR"/>
    <property type="match status" value="1"/>
</dbReference>
<organism evidence="5 6">
    <name type="scientific">Castellaniella daejeonensis</name>
    <dbReference type="NCBI Taxonomy" id="659013"/>
    <lineage>
        <taxon>Bacteria</taxon>
        <taxon>Pseudomonadati</taxon>
        <taxon>Pseudomonadota</taxon>
        <taxon>Betaproteobacteria</taxon>
        <taxon>Burkholderiales</taxon>
        <taxon>Alcaligenaceae</taxon>
        <taxon>Castellaniella</taxon>
    </lineage>
</organism>
<dbReference type="Proteomes" id="UP001501176">
    <property type="component" value="Unassembled WGS sequence"/>
</dbReference>
<evidence type="ECO:0000259" key="4">
    <source>
        <dbReference type="PROSITE" id="PS51118"/>
    </source>
</evidence>
<dbReference type="InterPro" id="IPR036527">
    <property type="entry name" value="SCP2_sterol-bd_dom_sf"/>
</dbReference>
<keyword evidence="3" id="KW-0804">Transcription</keyword>
<gene>
    <name evidence="5" type="ORF">GCM10009125_22010</name>
</gene>
<keyword evidence="6" id="KW-1185">Reference proteome</keyword>
<dbReference type="PANTHER" id="PTHR33204">
    <property type="entry name" value="TRANSCRIPTIONAL REGULATOR, MARR FAMILY"/>
    <property type="match status" value="1"/>
</dbReference>
<reference evidence="5 6" key="1">
    <citation type="journal article" date="2019" name="Int. J. Syst. Evol. Microbiol.">
        <title>The Global Catalogue of Microorganisms (GCM) 10K type strain sequencing project: providing services to taxonomists for standard genome sequencing and annotation.</title>
        <authorList>
            <consortium name="The Broad Institute Genomics Platform"/>
            <consortium name="The Broad Institute Genome Sequencing Center for Infectious Disease"/>
            <person name="Wu L."/>
            <person name="Ma J."/>
        </authorList>
    </citation>
    <scope>NUCLEOTIDE SEQUENCE [LARGE SCALE GENOMIC DNA]</scope>
    <source>
        <strain evidence="5 6">JCM 16240</strain>
    </source>
</reference>
<dbReference type="InterPro" id="IPR002577">
    <property type="entry name" value="HTH_HxlR"/>
</dbReference>
<dbReference type="InterPro" id="IPR036390">
    <property type="entry name" value="WH_DNA-bd_sf"/>
</dbReference>
<protein>
    <submittedName>
        <fullName evidence="5">Helix-turn-helix domain-containing protein</fullName>
    </submittedName>
</protein>
<proteinExistence type="predicted"/>
<dbReference type="Pfam" id="PF01638">
    <property type="entry name" value="HxlR"/>
    <property type="match status" value="1"/>
</dbReference>